<feature type="compositionally biased region" description="Polar residues" evidence="2">
    <location>
        <begin position="289"/>
        <end position="308"/>
    </location>
</feature>
<name>A0A3Q0SYU2_AMPCI</name>
<dbReference type="PANTHER" id="PTHR46881:SF2">
    <property type="entry name" value="PALMDELPHIN ISOFORM X1"/>
    <property type="match status" value="1"/>
</dbReference>
<dbReference type="GO" id="GO:0005737">
    <property type="term" value="C:cytoplasm"/>
    <property type="evidence" value="ECO:0007669"/>
    <property type="project" value="TreeGrafter"/>
</dbReference>
<dbReference type="GO" id="GO:0008360">
    <property type="term" value="P:regulation of cell shape"/>
    <property type="evidence" value="ECO:0007669"/>
    <property type="project" value="InterPro"/>
</dbReference>
<evidence type="ECO:0008006" key="5">
    <source>
        <dbReference type="Google" id="ProtNLM"/>
    </source>
</evidence>
<feature type="compositionally biased region" description="Basic and acidic residues" evidence="2">
    <location>
        <begin position="466"/>
        <end position="475"/>
    </location>
</feature>
<reference evidence="3" key="1">
    <citation type="submission" date="2025-08" db="UniProtKB">
        <authorList>
            <consortium name="Ensembl"/>
        </authorList>
    </citation>
    <scope>IDENTIFICATION</scope>
</reference>
<feature type="region of interest" description="Disordered" evidence="2">
    <location>
        <begin position="279"/>
        <end position="310"/>
    </location>
</feature>
<reference evidence="3" key="2">
    <citation type="submission" date="2025-09" db="UniProtKB">
        <authorList>
            <consortium name="Ensembl"/>
        </authorList>
    </citation>
    <scope>IDENTIFICATION</scope>
</reference>
<feature type="compositionally biased region" description="Low complexity" evidence="2">
    <location>
        <begin position="237"/>
        <end position="257"/>
    </location>
</feature>
<dbReference type="GeneTree" id="ENSGT00940000157718"/>
<dbReference type="InterPro" id="IPR004965">
    <property type="entry name" value="Paralemmin"/>
</dbReference>
<keyword evidence="1" id="KW-0175">Coiled coil</keyword>
<dbReference type="GO" id="GO:0016020">
    <property type="term" value="C:membrane"/>
    <property type="evidence" value="ECO:0007669"/>
    <property type="project" value="InterPro"/>
</dbReference>
<protein>
    <recommendedName>
        <fullName evidence="5">Palmdelphin</fullName>
    </recommendedName>
</protein>
<keyword evidence="4" id="KW-1185">Reference proteome</keyword>
<dbReference type="STRING" id="61819.ENSACIP00000028917"/>
<feature type="region of interest" description="Disordered" evidence="2">
    <location>
        <begin position="49"/>
        <end position="72"/>
    </location>
</feature>
<evidence type="ECO:0000256" key="1">
    <source>
        <dbReference type="ARBA" id="ARBA00023054"/>
    </source>
</evidence>
<feature type="region of interest" description="Disordered" evidence="2">
    <location>
        <begin position="453"/>
        <end position="475"/>
    </location>
</feature>
<evidence type="ECO:0000256" key="2">
    <source>
        <dbReference type="SAM" id="MobiDB-lite"/>
    </source>
</evidence>
<dbReference type="AlphaFoldDB" id="A0A3Q0SYU2"/>
<proteinExistence type="predicted"/>
<dbReference type="Ensembl" id="ENSACIT00000029684.1">
    <property type="protein sequence ID" value="ENSACIP00000028917.1"/>
    <property type="gene ID" value="ENSACIG00000022384.1"/>
</dbReference>
<evidence type="ECO:0000313" key="3">
    <source>
        <dbReference type="Ensembl" id="ENSACIP00000028917.1"/>
    </source>
</evidence>
<evidence type="ECO:0000313" key="4">
    <source>
        <dbReference type="Proteomes" id="UP000261340"/>
    </source>
</evidence>
<feature type="compositionally biased region" description="Basic and acidic residues" evidence="2">
    <location>
        <begin position="51"/>
        <end position="66"/>
    </location>
</feature>
<sequence length="537" mass="60998">MFELPSQDKRRIQEEISKKRRQIEEEKLKLQYIKKKALREQWLMDGLSQQSKEEQEAMRLQAHDEQQQSDQLQSNITRIEKEIEALEAQELSISANEEVVLKRLKEVERTAEDIIRSLKLSRFSTEIQSQWVHPELNLPKATFAMKISVEYDKKTGKSQVVSTTTIIPETIEKTGIKVYDDQHKSVYALNPDRTKIHNGAGGELTPTELEELLHQATEEKVPSEVHYHLPVYSVPYTGTPRTPTTSLTQTPTPSPSSLQGIISSRNGFQTLNEKKHCSKGLQEHKSPNKTHSSNHIHQNSTTKVQQTGEKTKLHIPDESLSDKSLIPQSQFWSKTQRRFTNSKTDTSSPNGAAFVSIQFRPEGMLAPIQPVYRPLDRCSPSLATYKSDPDVLIDSSGDFNKDCSSCAENNATLNLDSTLAVKSKPVTMIFIGYDNAEDKEQEDIQAELVIIGNSFDNDDNDDEENKNESKREEHLSYHPQGYISKVFQPNVGIAKVVGCRDISEDTYTDWKDSGFHKPTFTYKPGKYSSYLHRQGVD</sequence>
<feature type="region of interest" description="Disordered" evidence="2">
    <location>
        <begin position="237"/>
        <end position="258"/>
    </location>
</feature>
<dbReference type="Proteomes" id="UP000261340">
    <property type="component" value="Unplaced"/>
</dbReference>
<feature type="compositionally biased region" description="Acidic residues" evidence="2">
    <location>
        <begin position="456"/>
        <end position="465"/>
    </location>
</feature>
<organism evidence="3 4">
    <name type="scientific">Amphilophus citrinellus</name>
    <name type="common">Midas cichlid</name>
    <name type="synonym">Cichlasoma citrinellum</name>
    <dbReference type="NCBI Taxonomy" id="61819"/>
    <lineage>
        <taxon>Eukaryota</taxon>
        <taxon>Metazoa</taxon>
        <taxon>Chordata</taxon>
        <taxon>Craniata</taxon>
        <taxon>Vertebrata</taxon>
        <taxon>Euteleostomi</taxon>
        <taxon>Actinopterygii</taxon>
        <taxon>Neopterygii</taxon>
        <taxon>Teleostei</taxon>
        <taxon>Neoteleostei</taxon>
        <taxon>Acanthomorphata</taxon>
        <taxon>Ovalentaria</taxon>
        <taxon>Cichlomorphae</taxon>
        <taxon>Cichliformes</taxon>
        <taxon>Cichlidae</taxon>
        <taxon>New World cichlids</taxon>
        <taxon>Cichlasomatinae</taxon>
        <taxon>Heroini</taxon>
        <taxon>Amphilophus</taxon>
    </lineage>
</organism>
<dbReference type="Pfam" id="PF03285">
    <property type="entry name" value="Paralemmin"/>
    <property type="match status" value="2"/>
</dbReference>
<accession>A0A3Q0SYU2</accession>
<dbReference type="PANTHER" id="PTHR46881">
    <property type="entry name" value="PALMDELPHIN"/>
    <property type="match status" value="1"/>
</dbReference>